<dbReference type="Pfam" id="PF01645">
    <property type="entry name" value="Glu_synthase"/>
    <property type="match status" value="1"/>
</dbReference>
<keyword evidence="13" id="KW-0314">Glutamate biosynthesis</keyword>
<dbReference type="InterPro" id="IPR029055">
    <property type="entry name" value="Ntn_hydrolases_N"/>
</dbReference>
<evidence type="ECO:0000256" key="3">
    <source>
        <dbReference type="ARBA" id="ARBA00009716"/>
    </source>
</evidence>
<evidence type="ECO:0000256" key="8">
    <source>
        <dbReference type="ARBA" id="ARBA00022723"/>
    </source>
</evidence>
<name>A0A7C1XS19_THERO</name>
<dbReference type="InterPro" id="IPR002932">
    <property type="entry name" value="Glu_synthdom"/>
</dbReference>
<dbReference type="EC" id="1.4.1.13" evidence="4"/>
<dbReference type="InterPro" id="IPR002489">
    <property type="entry name" value="Glu_synth_asu_C"/>
</dbReference>
<reference evidence="20" key="1">
    <citation type="journal article" date="2020" name="mSystems">
        <title>Genome- and Community-Level Interaction Insights into Carbon Utilization and Element Cycling Functions of Hydrothermarchaeota in Hydrothermal Sediment.</title>
        <authorList>
            <person name="Zhou Z."/>
            <person name="Liu Y."/>
            <person name="Xu W."/>
            <person name="Pan J."/>
            <person name="Luo Z.H."/>
            <person name="Li M."/>
        </authorList>
    </citation>
    <scope>NUCLEOTIDE SEQUENCE [LARGE SCALE GENOMIC DNA]</scope>
    <source>
        <strain evidence="20">SpSt-222</strain>
    </source>
</reference>
<dbReference type="GO" id="GO:0051538">
    <property type="term" value="F:3 iron, 4 sulfur cluster binding"/>
    <property type="evidence" value="ECO:0007669"/>
    <property type="project" value="UniProtKB-KW"/>
</dbReference>
<dbReference type="Gene3D" id="3.20.20.70">
    <property type="entry name" value="Aldolase class I"/>
    <property type="match status" value="2"/>
</dbReference>
<dbReference type="FunFam" id="3.60.20.10:FF:000001">
    <property type="entry name" value="Glutamate synthase, large subunit"/>
    <property type="match status" value="1"/>
</dbReference>
<organism evidence="20">
    <name type="scientific">Thermomicrobium roseum</name>
    <dbReference type="NCBI Taxonomy" id="500"/>
    <lineage>
        <taxon>Bacteria</taxon>
        <taxon>Pseudomonadati</taxon>
        <taxon>Thermomicrobiota</taxon>
        <taxon>Thermomicrobia</taxon>
        <taxon>Thermomicrobiales</taxon>
        <taxon>Thermomicrobiaceae</taxon>
        <taxon>Thermomicrobium</taxon>
    </lineage>
</organism>
<evidence type="ECO:0000256" key="11">
    <source>
        <dbReference type="ARBA" id="ARBA00023004"/>
    </source>
</evidence>
<evidence type="ECO:0000256" key="6">
    <source>
        <dbReference type="ARBA" id="ARBA00022630"/>
    </source>
</evidence>
<keyword evidence="12" id="KW-0411">Iron-sulfur</keyword>
<evidence type="ECO:0000256" key="10">
    <source>
        <dbReference type="ARBA" id="ARBA00023002"/>
    </source>
</evidence>
<dbReference type="SUPFAM" id="SSF56235">
    <property type="entry name" value="N-terminal nucleophile aminohydrolases (Ntn hydrolases)"/>
    <property type="match status" value="1"/>
</dbReference>
<dbReference type="PANTHER" id="PTHR11938">
    <property type="entry name" value="FAD NADPH DEHYDROGENASE/OXIDOREDUCTASE"/>
    <property type="match status" value="1"/>
</dbReference>
<dbReference type="Gene3D" id="2.160.20.60">
    <property type="entry name" value="Glutamate synthase, alpha subunit, C-terminal domain"/>
    <property type="match status" value="1"/>
</dbReference>
<dbReference type="PROSITE" id="PS51278">
    <property type="entry name" value="GATASE_TYPE_2"/>
    <property type="match status" value="1"/>
</dbReference>
<evidence type="ECO:0000256" key="13">
    <source>
        <dbReference type="ARBA" id="ARBA00023164"/>
    </source>
</evidence>
<dbReference type="CDD" id="cd00982">
    <property type="entry name" value="gltB_C"/>
    <property type="match status" value="1"/>
</dbReference>
<comment type="pathway">
    <text evidence="15">Amino-acid biosynthesis; L-glutamate biosynthesis via GLT pathway; L-glutamate from 2-oxoglutarate and L-glutamine (NADP(+) route): step 1/1.</text>
</comment>
<accession>A0A7C1XS19</accession>
<evidence type="ECO:0000259" key="19">
    <source>
        <dbReference type="PROSITE" id="PS51278"/>
    </source>
</evidence>
<evidence type="ECO:0000256" key="4">
    <source>
        <dbReference type="ARBA" id="ARBA00012079"/>
    </source>
</evidence>
<evidence type="ECO:0000313" key="20">
    <source>
        <dbReference type="EMBL" id="HEF65932.1"/>
    </source>
</evidence>
<dbReference type="Pfam" id="PF04898">
    <property type="entry name" value="Glu_syn_central"/>
    <property type="match status" value="1"/>
</dbReference>
<dbReference type="EMBL" id="DSJL01000011">
    <property type="protein sequence ID" value="HEF65932.1"/>
    <property type="molecule type" value="Genomic_DNA"/>
</dbReference>
<dbReference type="PANTHER" id="PTHR11938:SF133">
    <property type="entry name" value="GLUTAMATE SYNTHASE (NADH)"/>
    <property type="match status" value="1"/>
</dbReference>
<keyword evidence="10 20" id="KW-0560">Oxidoreductase</keyword>
<dbReference type="GO" id="GO:0004355">
    <property type="term" value="F:glutamate synthase (NADPH) activity"/>
    <property type="evidence" value="ECO:0007669"/>
    <property type="project" value="UniProtKB-EC"/>
</dbReference>
<keyword evidence="7" id="KW-0288">FMN</keyword>
<evidence type="ECO:0000256" key="5">
    <source>
        <dbReference type="ARBA" id="ARBA00022605"/>
    </source>
</evidence>
<keyword evidence="9" id="KW-0315">Glutamine amidotransferase</keyword>
<dbReference type="GO" id="GO:0006537">
    <property type="term" value="P:glutamate biosynthetic process"/>
    <property type="evidence" value="ECO:0007669"/>
    <property type="project" value="UniProtKB-KW"/>
</dbReference>
<dbReference type="GO" id="GO:0046872">
    <property type="term" value="F:metal ion binding"/>
    <property type="evidence" value="ECO:0007669"/>
    <property type="project" value="UniProtKB-KW"/>
</dbReference>
<comment type="caution">
    <text evidence="20">The sequence shown here is derived from an EMBL/GenBank/DDBJ whole genome shotgun (WGS) entry which is preliminary data.</text>
</comment>
<gene>
    <name evidence="20" type="primary">gltB</name>
    <name evidence="20" type="ORF">ENP47_10090</name>
</gene>
<dbReference type="CDD" id="cd02808">
    <property type="entry name" value="GltS_FMN"/>
    <property type="match status" value="1"/>
</dbReference>
<comment type="catalytic activity">
    <reaction evidence="16">
        <text>2 L-glutamate + NADP(+) = L-glutamine + 2-oxoglutarate + NADPH + H(+)</text>
        <dbReference type="Rhea" id="RHEA:15501"/>
        <dbReference type="ChEBI" id="CHEBI:15378"/>
        <dbReference type="ChEBI" id="CHEBI:16810"/>
        <dbReference type="ChEBI" id="CHEBI:29985"/>
        <dbReference type="ChEBI" id="CHEBI:57783"/>
        <dbReference type="ChEBI" id="CHEBI:58349"/>
        <dbReference type="ChEBI" id="CHEBI:58359"/>
        <dbReference type="EC" id="1.4.1.13"/>
    </reaction>
</comment>
<dbReference type="SUPFAM" id="SSF51395">
    <property type="entry name" value="FMN-linked oxidoreductases"/>
    <property type="match status" value="1"/>
</dbReference>
<keyword evidence="14" id="KW-0003">3Fe-4S</keyword>
<comment type="cofactor">
    <cofactor evidence="1">
        <name>FMN</name>
        <dbReference type="ChEBI" id="CHEBI:58210"/>
    </cofactor>
</comment>
<evidence type="ECO:0000256" key="16">
    <source>
        <dbReference type="ARBA" id="ARBA00048151"/>
    </source>
</evidence>
<keyword evidence="5" id="KW-0028">Amino-acid biosynthesis</keyword>
<dbReference type="SUPFAM" id="SSF69336">
    <property type="entry name" value="Alpha subunit of glutamate synthase, C-terminal domain"/>
    <property type="match status" value="1"/>
</dbReference>
<dbReference type="InterPro" id="IPR006982">
    <property type="entry name" value="Glu_synth_centr_N"/>
</dbReference>
<evidence type="ECO:0000256" key="2">
    <source>
        <dbReference type="ARBA" id="ARBA00001927"/>
    </source>
</evidence>
<feature type="domain" description="Glutamine amidotransferase type-2" evidence="19">
    <location>
        <begin position="25"/>
        <end position="421"/>
    </location>
</feature>
<keyword evidence="8" id="KW-0479">Metal-binding</keyword>
<sequence length="1508" mass="165705">MMRVSSEEQIVGAPLYRPEYEHDACGTGFVADLSGKPSHEIVRYALEAVVNLTHRGAVSADAKTGDGAGVTVQLPRKLLVRELARVFGVTVEPERLAAGLVFLPSQDAAASERCKQELTAALFAQGISDVWWRVVPVEPTVLGQQARQTMPHIEQVIAARPAGIDEMEFERRLYLARRRAERCAKELGIRGFFVPSLSCRTIVYKGLFVARDLAAFYRDLQDPLMESALALFHQRYSTNTFPTWQLAQPFRRIAHNGEINTLQGNRNWMRAREPELSSPLWGDRLSELLPLIDPEGSDSMSLDQVLELLELSGRDIVHAVAMLIPEAWEHMDDLAPEVRAFFDYHAGLMEPWDGPAAIAFTDGRVAGAVLDRNGLRPARYSITEDGLVVLASETGVIDLSTRRVIERGRLGPGQMLVADTATGTVYRNHEIKQLLAARRPYGEWIAQHRVHLVPSSLDGNGHEVEEHDWLRRQVAFGFTAEDQRLVVQPMAVEGKEPLWSMGDDTPLAVLSEFPRPLAHFFRQRFAQVTNPPIDSLREKLVMSLDVYLGPRASLLTETPEHARLLHLPSPILLEEQLAALANHPELKARTLRAVFKVADGPAGLERALAELLRCAEQAIDEGASILILSDRDVDAAHAPIPMPLAVGAVHHHLIRVGKRMRASLVCDTGDVWDVHQAAVLIGYGAAAVHPYLALHVARSFAGTRGAEQLSADELAKRYVKQLEYGLLKIMSKMGISTLASYQGAQLFEILGLSQDVVDQFFTGTPSRLGGLDLAGIAERALKRHASAFTEPIDRLPDWGFVRFRKDGEYHAFSPMNVRALQQAAQTGDREAYRQYVQLVQDRRPMALRDLLTFRPTQPIPLDEVEPAEEIRKRFVVTAMSLGALSPEAHRTLAIAMNRIGARSNCGEGGEDPDWYYEEGTDVPHNKIKQVASARFGVTAEYLVRAEELEIKIAQGSKPGEGGQLPAHKVTAIIARFRHAIPGIQLISPPPHHDIYSIEDLAQLIYDLKMVNPRARVGVKLVAEAGVGTIAAGVAKAHADYILISGHSGGTGASPLSSIKYAGVPWELGLAETQQTLVLNDLRSRVRLRTDGGLQTARDIVIAALLGAEEFGFGSAALVAIGCDMARQCHLNTCPTGIATQREDLRKRFAGKPEHVINFFTLLAEEVREYLAMLGARRLDDIVGRVELLSVIDQLDGPAATLDLQPLLAVPADPNAPRRCLYDRNIFHDLTGPALDEWLLEQARPALEQRQPVCISTTVRNHNRAVGGRLAGELALRFGRERAPEGLVTVELTGQAGQSFGAWCWHGLTLILNGEANDYVGKGMGGGTIVVRSHEPPADPNRPHVLVGNTVLYGATGGELFVAGQAGERFAVRNSGAIAVVEGVGDHGCEYMTGGVVVVLGPTGRNFAAGMTNGVAFVFDPEGVFPGRLNREYVQLERLSTEDEEMLRTLIAKHVTFTGSQRGREILERWDELRTAFWKVAPHPPIEAVEERPTRRVRERPVEARAVAD</sequence>
<dbReference type="Gene3D" id="3.60.20.10">
    <property type="entry name" value="Glutamine Phosphoribosylpyrophosphate, subunit 1, domain 1"/>
    <property type="match status" value="1"/>
</dbReference>
<evidence type="ECO:0000256" key="18">
    <source>
        <dbReference type="ARBA" id="ARBA00079921"/>
    </source>
</evidence>
<dbReference type="InterPro" id="IPR013785">
    <property type="entry name" value="Aldolase_TIM"/>
</dbReference>
<dbReference type="NCBIfam" id="NF008730">
    <property type="entry name" value="PRK11750.1"/>
    <property type="match status" value="1"/>
</dbReference>
<keyword evidence="11" id="KW-0408">Iron</keyword>
<dbReference type="Pfam" id="PF01493">
    <property type="entry name" value="GXGXG"/>
    <property type="match status" value="1"/>
</dbReference>
<dbReference type="InterPro" id="IPR036485">
    <property type="entry name" value="Glu_synth_asu_C_sf"/>
</dbReference>
<dbReference type="InterPro" id="IPR017932">
    <property type="entry name" value="GATase_2_dom"/>
</dbReference>
<protein>
    <recommendedName>
        <fullName evidence="17">Glutamate synthase [NADPH] large chain</fullName>
        <ecNumber evidence="4">1.4.1.13</ecNumber>
    </recommendedName>
    <alternativeName>
        <fullName evidence="18">Glutamate synthase subunit alpha</fullName>
    </alternativeName>
</protein>
<evidence type="ECO:0000256" key="7">
    <source>
        <dbReference type="ARBA" id="ARBA00022643"/>
    </source>
</evidence>
<comment type="similarity">
    <text evidence="3">Belongs to the glutamate synthase family.</text>
</comment>
<dbReference type="InterPro" id="IPR050711">
    <property type="entry name" value="ET-N_metabolism_enzyme"/>
</dbReference>
<dbReference type="Pfam" id="PF00310">
    <property type="entry name" value="GATase_2"/>
    <property type="match status" value="1"/>
</dbReference>
<proteinExistence type="inferred from homology"/>
<evidence type="ECO:0000256" key="1">
    <source>
        <dbReference type="ARBA" id="ARBA00001917"/>
    </source>
</evidence>
<dbReference type="GO" id="GO:0019676">
    <property type="term" value="P:ammonia assimilation cycle"/>
    <property type="evidence" value="ECO:0007669"/>
    <property type="project" value="TreeGrafter"/>
</dbReference>
<keyword evidence="6" id="KW-0285">Flavoprotein</keyword>
<comment type="cofactor">
    <cofactor evidence="2">
        <name>[3Fe-4S] cluster</name>
        <dbReference type="ChEBI" id="CHEBI:21137"/>
    </cofactor>
</comment>
<evidence type="ECO:0000256" key="14">
    <source>
        <dbReference type="ARBA" id="ARBA00023291"/>
    </source>
</evidence>
<dbReference type="CDD" id="cd00713">
    <property type="entry name" value="GltS"/>
    <property type="match status" value="1"/>
</dbReference>
<evidence type="ECO:0000256" key="9">
    <source>
        <dbReference type="ARBA" id="ARBA00022962"/>
    </source>
</evidence>
<evidence type="ECO:0000256" key="15">
    <source>
        <dbReference type="ARBA" id="ARBA00037898"/>
    </source>
</evidence>
<evidence type="ECO:0000256" key="12">
    <source>
        <dbReference type="ARBA" id="ARBA00023014"/>
    </source>
</evidence>
<evidence type="ECO:0000256" key="17">
    <source>
        <dbReference type="ARBA" id="ARBA00072108"/>
    </source>
</evidence>